<reference evidence="3 4" key="1">
    <citation type="journal article" date="2020" name="IScience">
        <title>Genome Sequencing of the Endangered Kingdonia uniflora (Circaeasteraceae, Ranunculales) Reveals Potential Mechanisms of Evolutionary Specialization.</title>
        <authorList>
            <person name="Sun Y."/>
            <person name="Deng T."/>
            <person name="Zhang A."/>
            <person name="Moore M.J."/>
            <person name="Landis J.B."/>
            <person name="Lin N."/>
            <person name="Zhang H."/>
            <person name="Zhang X."/>
            <person name="Huang J."/>
            <person name="Zhang X."/>
            <person name="Sun H."/>
            <person name="Wang H."/>
        </authorList>
    </citation>
    <scope>NUCLEOTIDE SEQUENCE [LARGE SCALE GENOMIC DNA]</scope>
    <source>
        <strain evidence="3">TB1705</strain>
        <tissue evidence="3">Leaf</tissue>
    </source>
</reference>
<protein>
    <recommendedName>
        <fullName evidence="2">F-box domain-containing protein</fullName>
    </recommendedName>
</protein>
<organism evidence="3 4">
    <name type="scientific">Kingdonia uniflora</name>
    <dbReference type="NCBI Taxonomy" id="39325"/>
    <lineage>
        <taxon>Eukaryota</taxon>
        <taxon>Viridiplantae</taxon>
        <taxon>Streptophyta</taxon>
        <taxon>Embryophyta</taxon>
        <taxon>Tracheophyta</taxon>
        <taxon>Spermatophyta</taxon>
        <taxon>Magnoliopsida</taxon>
        <taxon>Ranunculales</taxon>
        <taxon>Circaeasteraceae</taxon>
        <taxon>Kingdonia</taxon>
    </lineage>
</organism>
<feature type="compositionally biased region" description="Acidic residues" evidence="1">
    <location>
        <begin position="95"/>
        <end position="121"/>
    </location>
</feature>
<sequence>MDASGEDRISSLPEVILSHILSLLPTKYAVATSVLSTQWKYRWTSITNVDFNDQLFYSKTERRYPLNQTRVPILLSCPSLKILHLGWVTFSGETSTEEEEEENEEEEEEEVDDDDDDKGGK</sequence>
<dbReference type="OrthoDB" id="612216at2759"/>
<dbReference type="SUPFAM" id="SSF81383">
    <property type="entry name" value="F-box domain"/>
    <property type="match status" value="1"/>
</dbReference>
<dbReference type="AlphaFoldDB" id="A0A7J7P1K1"/>
<dbReference type="InterPro" id="IPR053781">
    <property type="entry name" value="F-box_AtFBL13-like"/>
</dbReference>
<gene>
    <name evidence="3" type="ORF">GIB67_038868</name>
</gene>
<dbReference type="InterPro" id="IPR036047">
    <property type="entry name" value="F-box-like_dom_sf"/>
</dbReference>
<keyword evidence="4" id="KW-1185">Reference proteome</keyword>
<evidence type="ECO:0000259" key="2">
    <source>
        <dbReference type="Pfam" id="PF00646"/>
    </source>
</evidence>
<comment type="caution">
    <text evidence="3">The sequence shown here is derived from an EMBL/GenBank/DDBJ whole genome shotgun (WGS) entry which is preliminary data.</text>
</comment>
<dbReference type="PANTHER" id="PTHR32212">
    <property type="entry name" value="CYCLIN-LIKE F-BOX"/>
    <property type="match status" value="1"/>
</dbReference>
<evidence type="ECO:0000313" key="3">
    <source>
        <dbReference type="EMBL" id="KAF6173058.1"/>
    </source>
</evidence>
<feature type="region of interest" description="Disordered" evidence="1">
    <location>
        <begin position="92"/>
        <end position="121"/>
    </location>
</feature>
<dbReference type="Pfam" id="PF00646">
    <property type="entry name" value="F-box"/>
    <property type="match status" value="1"/>
</dbReference>
<evidence type="ECO:0000256" key="1">
    <source>
        <dbReference type="SAM" id="MobiDB-lite"/>
    </source>
</evidence>
<feature type="domain" description="F-box" evidence="2">
    <location>
        <begin position="9"/>
        <end position="45"/>
    </location>
</feature>
<dbReference type="Proteomes" id="UP000541444">
    <property type="component" value="Unassembled WGS sequence"/>
</dbReference>
<dbReference type="Gene3D" id="1.20.1280.50">
    <property type="match status" value="1"/>
</dbReference>
<evidence type="ECO:0000313" key="4">
    <source>
        <dbReference type="Proteomes" id="UP000541444"/>
    </source>
</evidence>
<proteinExistence type="predicted"/>
<dbReference type="InterPro" id="IPR001810">
    <property type="entry name" value="F-box_dom"/>
</dbReference>
<accession>A0A7J7P1K1</accession>
<dbReference type="PANTHER" id="PTHR32212:SF234">
    <property type="entry name" value="F-BOX_LRR-REPEAT PROTEIN 13-LIKE"/>
    <property type="match status" value="1"/>
</dbReference>
<dbReference type="EMBL" id="JACGCM010000374">
    <property type="protein sequence ID" value="KAF6173058.1"/>
    <property type="molecule type" value="Genomic_DNA"/>
</dbReference>
<dbReference type="CDD" id="cd22160">
    <property type="entry name" value="F-box_AtFBL13-like"/>
    <property type="match status" value="1"/>
</dbReference>
<name>A0A7J7P1K1_9MAGN</name>